<evidence type="ECO:0000256" key="7">
    <source>
        <dbReference type="SAM" id="MobiDB-lite"/>
    </source>
</evidence>
<dbReference type="InterPro" id="IPR036396">
    <property type="entry name" value="Cyt_P450_sf"/>
</dbReference>
<reference evidence="8 9" key="1">
    <citation type="submission" date="2017-03" db="EMBL/GenBank/DDBJ databases">
        <title>WGS assembly of Porphyra umbilicalis.</title>
        <authorList>
            <person name="Brawley S.H."/>
            <person name="Blouin N.A."/>
            <person name="Ficko-Blean E."/>
            <person name="Wheeler G.L."/>
            <person name="Lohr M."/>
            <person name="Goodson H.V."/>
            <person name="Jenkins J.W."/>
            <person name="Blaby-Haas C.E."/>
            <person name="Helliwell K.E."/>
            <person name="Chan C."/>
            <person name="Marriage T."/>
            <person name="Bhattacharya D."/>
            <person name="Klein A.S."/>
            <person name="Badis Y."/>
            <person name="Brodie J."/>
            <person name="Cao Y."/>
            <person name="Collen J."/>
            <person name="Dittami S.M."/>
            <person name="Gachon C.M."/>
            <person name="Green B.R."/>
            <person name="Karpowicz S."/>
            <person name="Kim J.W."/>
            <person name="Kudahl U."/>
            <person name="Lin S."/>
            <person name="Michel G."/>
            <person name="Mittag M."/>
            <person name="Olson B.J."/>
            <person name="Pangilinan J."/>
            <person name="Peng Y."/>
            <person name="Qiu H."/>
            <person name="Shu S."/>
            <person name="Singer J.T."/>
            <person name="Smith A.G."/>
            <person name="Sprecher B.N."/>
            <person name="Wagner V."/>
            <person name="Wang W."/>
            <person name="Wang Z.-Y."/>
            <person name="Yan J."/>
            <person name="Yarish C."/>
            <person name="Zoeuner-Riek S."/>
            <person name="Zhuang Y."/>
            <person name="Zou Y."/>
            <person name="Lindquist E.A."/>
            <person name="Grimwood J."/>
            <person name="Barry K."/>
            <person name="Rokhsar D.S."/>
            <person name="Schmutz J."/>
            <person name="Stiller J.W."/>
            <person name="Grossman A.R."/>
            <person name="Prochnik S.E."/>
        </authorList>
    </citation>
    <scope>NUCLEOTIDE SEQUENCE [LARGE SCALE GENOMIC DNA]</scope>
    <source>
        <strain evidence="8">4086291</strain>
    </source>
</reference>
<evidence type="ECO:0000256" key="1">
    <source>
        <dbReference type="ARBA" id="ARBA00010617"/>
    </source>
</evidence>
<proteinExistence type="inferred from homology"/>
<evidence type="ECO:0000256" key="5">
    <source>
        <dbReference type="ARBA" id="ARBA00023004"/>
    </source>
</evidence>
<dbReference type="GO" id="GO:0016705">
    <property type="term" value="F:oxidoreductase activity, acting on paired donors, with incorporation or reduction of molecular oxygen"/>
    <property type="evidence" value="ECO:0007669"/>
    <property type="project" value="InterPro"/>
</dbReference>
<accession>A0A1X6NKC3</accession>
<keyword evidence="9" id="KW-1185">Reference proteome</keyword>
<sequence>MWRSLPTWSSVCTPSGWCVSLPAVVAVCAAACLAAKAVASRRAVPAGAPPGSFGLPLVGECPLLAFNSSAWLDARAARYGSVFRSHLFFRPTVVLLPTAANVAFFTAAEAAGCLHKVVPRALRCLFGRHGLFNQPDGPDRTRVRASMGAHLCAGSVLGMAAPLEALVRRRVKRWHRLSGTLRARGGDKGPVDVAAAAPEESPRSTIPAGASPVADADWPTCGGGAGALPKAADSLRRRQRDALGSPPASPASPQQRRGAVPPPAAPRPWPWSLLPGAKTPPAEPSFLFEAEARALVAAMIVHVVFGEASLSTADRKLMCERLSVVRAGLEAVSPVPFFGTTALERGAAARAEVVDTIRGLILQRRRQVDAFQDRPVCLLDSIIGWVDTAGTVLTTDKQVDYALELVFVALHCTGSVLNEVVYDMARNAARWDAIRAQCEAVGVYDGAKGINAMRLARTALLDEALLDLTTASAPVGWAIRVVRRGNLRHGPFVVPRGWSVMQRLPVEVHDSGSSSGVADAASDDGARGRCPMGGGNPMATAASTRATDGVAPMSSPSATPAPTPSPAAAPVATPPDRAADVGPASGHITAPTVPPPSRWPCMGVGVEKSCPASDTAILLVKIVCLVLLREGELELAPGAYFRTGVNPLNVFKLRVHRR</sequence>
<evidence type="ECO:0000256" key="6">
    <source>
        <dbReference type="ARBA" id="ARBA00023033"/>
    </source>
</evidence>
<dbReference type="OrthoDB" id="3945418at2759"/>
<feature type="region of interest" description="Disordered" evidence="7">
    <location>
        <begin position="181"/>
        <end position="276"/>
    </location>
</feature>
<keyword evidence="3" id="KW-0479">Metal-binding</keyword>
<evidence type="ECO:0000313" key="9">
    <source>
        <dbReference type="Proteomes" id="UP000218209"/>
    </source>
</evidence>
<feature type="compositionally biased region" description="Low complexity" evidence="7">
    <location>
        <begin position="511"/>
        <end position="520"/>
    </location>
</feature>
<dbReference type="SUPFAM" id="SSF48264">
    <property type="entry name" value="Cytochrome P450"/>
    <property type="match status" value="1"/>
</dbReference>
<keyword evidence="6" id="KW-0503">Monooxygenase</keyword>
<keyword evidence="5" id="KW-0408">Iron</keyword>
<dbReference type="GO" id="GO:0004497">
    <property type="term" value="F:monooxygenase activity"/>
    <property type="evidence" value="ECO:0007669"/>
    <property type="project" value="UniProtKB-KW"/>
</dbReference>
<evidence type="ECO:0000313" key="8">
    <source>
        <dbReference type="EMBL" id="OSX68990.1"/>
    </source>
</evidence>
<gene>
    <name evidence="8" type="ORF">BU14_1993s0001</name>
</gene>
<dbReference type="GO" id="GO:0005506">
    <property type="term" value="F:iron ion binding"/>
    <property type="evidence" value="ECO:0007669"/>
    <property type="project" value="InterPro"/>
</dbReference>
<dbReference type="EMBL" id="KV919885">
    <property type="protein sequence ID" value="OSX68990.1"/>
    <property type="molecule type" value="Genomic_DNA"/>
</dbReference>
<feature type="compositionally biased region" description="Pro residues" evidence="7">
    <location>
        <begin position="260"/>
        <end position="269"/>
    </location>
</feature>
<name>A0A1X6NKC3_PORUM</name>
<comment type="similarity">
    <text evidence="1">Belongs to the cytochrome P450 family.</text>
</comment>
<evidence type="ECO:0000256" key="4">
    <source>
        <dbReference type="ARBA" id="ARBA00023002"/>
    </source>
</evidence>
<dbReference type="AlphaFoldDB" id="A0A1X6NKC3"/>
<dbReference type="Gene3D" id="1.10.630.10">
    <property type="entry name" value="Cytochrome P450"/>
    <property type="match status" value="2"/>
</dbReference>
<dbReference type="GO" id="GO:0020037">
    <property type="term" value="F:heme binding"/>
    <property type="evidence" value="ECO:0007669"/>
    <property type="project" value="InterPro"/>
</dbReference>
<dbReference type="PANTHER" id="PTHR24286:SF384">
    <property type="entry name" value="P450, PUTATIVE (EUROFUNG)-RELATED"/>
    <property type="match status" value="1"/>
</dbReference>
<protein>
    <recommendedName>
        <fullName evidence="10">Cytochrome P450</fullName>
    </recommendedName>
</protein>
<keyword evidence="4" id="KW-0560">Oxidoreductase</keyword>
<evidence type="ECO:0000256" key="3">
    <source>
        <dbReference type="ARBA" id="ARBA00022723"/>
    </source>
</evidence>
<dbReference type="Proteomes" id="UP000218209">
    <property type="component" value="Unassembled WGS sequence"/>
</dbReference>
<feature type="region of interest" description="Disordered" evidence="7">
    <location>
        <begin position="508"/>
        <end position="594"/>
    </location>
</feature>
<keyword evidence="2" id="KW-0349">Heme</keyword>
<dbReference type="PANTHER" id="PTHR24286">
    <property type="entry name" value="CYTOCHROME P450 26"/>
    <property type="match status" value="1"/>
</dbReference>
<organism evidence="8 9">
    <name type="scientific">Porphyra umbilicalis</name>
    <name type="common">Purple laver</name>
    <name type="synonym">Red alga</name>
    <dbReference type="NCBI Taxonomy" id="2786"/>
    <lineage>
        <taxon>Eukaryota</taxon>
        <taxon>Rhodophyta</taxon>
        <taxon>Bangiophyceae</taxon>
        <taxon>Bangiales</taxon>
        <taxon>Bangiaceae</taxon>
        <taxon>Porphyra</taxon>
    </lineage>
</organism>
<evidence type="ECO:0008006" key="10">
    <source>
        <dbReference type="Google" id="ProtNLM"/>
    </source>
</evidence>
<dbReference type="GO" id="GO:0016125">
    <property type="term" value="P:sterol metabolic process"/>
    <property type="evidence" value="ECO:0007669"/>
    <property type="project" value="TreeGrafter"/>
</dbReference>
<evidence type="ECO:0000256" key="2">
    <source>
        <dbReference type="ARBA" id="ARBA00022617"/>
    </source>
</evidence>